<dbReference type="AlphaFoldDB" id="A0A976FNN3"/>
<protein>
    <recommendedName>
        <fullName evidence="2">methylmalonate-semialdehyde dehydrogenase (CoA acylating)</fullName>
        <ecNumber evidence="2">1.2.1.27</ecNumber>
    </recommendedName>
</protein>
<dbReference type="KEGG" id="blac:94346133"/>
<dbReference type="NCBIfam" id="TIGR01722">
    <property type="entry name" value="MMSDH"/>
    <property type="match status" value="1"/>
</dbReference>
<gene>
    <name evidence="6" type="ORF">CCR75_002365</name>
</gene>
<dbReference type="GO" id="GO:0006574">
    <property type="term" value="P:L-valine catabolic process"/>
    <property type="evidence" value="ECO:0007669"/>
    <property type="project" value="TreeGrafter"/>
</dbReference>
<reference evidence="6 7" key="1">
    <citation type="journal article" date="2021" name="Genome Biol.">
        <title>AFLAP: assembly-free linkage analysis pipeline using k-mers from genome sequencing data.</title>
        <authorList>
            <person name="Fletcher K."/>
            <person name="Zhang L."/>
            <person name="Gil J."/>
            <person name="Han R."/>
            <person name="Cavanaugh K."/>
            <person name="Michelmore R."/>
        </authorList>
    </citation>
    <scope>NUCLEOTIDE SEQUENCE [LARGE SCALE GENOMIC DNA]</scope>
    <source>
        <strain evidence="6 7">SF5</strain>
    </source>
</reference>
<dbReference type="InterPro" id="IPR010061">
    <property type="entry name" value="MeMal-semiAld_DH"/>
</dbReference>
<evidence type="ECO:0000256" key="3">
    <source>
        <dbReference type="ARBA" id="ARBA00023002"/>
    </source>
</evidence>
<evidence type="ECO:0000259" key="5">
    <source>
        <dbReference type="Pfam" id="PF00171"/>
    </source>
</evidence>
<evidence type="ECO:0000313" key="6">
    <source>
        <dbReference type="EMBL" id="TDH69829.1"/>
    </source>
</evidence>
<dbReference type="Gene3D" id="3.40.309.10">
    <property type="entry name" value="Aldehyde Dehydrogenase, Chain A, domain 2"/>
    <property type="match status" value="1"/>
</dbReference>
<dbReference type="Pfam" id="PF00171">
    <property type="entry name" value="Aldedh"/>
    <property type="match status" value="1"/>
</dbReference>
<dbReference type="PANTHER" id="PTHR43866:SF4">
    <property type="entry name" value="MALONATE-SEMIALDEHYDE DEHYDROGENASE"/>
    <property type="match status" value="1"/>
</dbReference>
<dbReference type="InterPro" id="IPR016160">
    <property type="entry name" value="Ald_DH_CS_CYS"/>
</dbReference>
<dbReference type="RefSeq" id="XP_067819328.1">
    <property type="nucleotide sequence ID" value="XM_067960462.1"/>
</dbReference>
<dbReference type="Proteomes" id="UP000294530">
    <property type="component" value="Unassembled WGS sequence"/>
</dbReference>
<dbReference type="GO" id="GO:0006210">
    <property type="term" value="P:thymine catabolic process"/>
    <property type="evidence" value="ECO:0007669"/>
    <property type="project" value="TreeGrafter"/>
</dbReference>
<dbReference type="EC" id="1.2.1.27" evidence="2"/>
<keyword evidence="7" id="KW-1185">Reference proteome</keyword>
<evidence type="ECO:0000256" key="4">
    <source>
        <dbReference type="ARBA" id="ARBA00023027"/>
    </source>
</evidence>
<evidence type="ECO:0000256" key="2">
    <source>
        <dbReference type="ARBA" id="ARBA00013048"/>
    </source>
</evidence>
<dbReference type="Gene3D" id="3.40.605.10">
    <property type="entry name" value="Aldehyde Dehydrogenase, Chain A, domain 1"/>
    <property type="match status" value="1"/>
</dbReference>
<dbReference type="InterPro" id="IPR016162">
    <property type="entry name" value="Ald_DH_N"/>
</dbReference>
<dbReference type="GeneID" id="94346133"/>
<dbReference type="FunFam" id="3.40.605.10:FF:000007">
    <property type="entry name" value="NAD/NADP-dependent betaine aldehyde dehydrogenase"/>
    <property type="match status" value="1"/>
</dbReference>
<comment type="caution">
    <text evidence="6">The sequence shown here is derived from an EMBL/GenBank/DDBJ whole genome shotgun (WGS) entry which is preliminary data.</text>
</comment>
<sequence length="502" mass="53878">MSSKQLKASNSLVAQNLINGSFVAPSEGKYIDVISPSTGHVIGKCALSSSADVELAVAKGREAFSEWRHFTVKARAAILLQLHALILQHQDELADLVVHESGKNRTEALASVLKANETLEYACSLPQLIQGRTLQVSRGITCHDVREPVGVVACIVPFNFPIMVPMWTIPIAVALGNCVILKPSEKVPMTMTRVAELFLQAGIPKGVFQIINGTIDPVLSLCDHANIAAITFVGSSRVAQSIARRCRAIDKRVLALGGAKNHLVVLPDAAIEETAKDIVSSYAGCAGQRCMAASVLLLVGDCHAVLEKVIDKSKALMRGTKAGQVGALIDAVSKARVLQYINEAEAAGAQVLVDGRAWATASPGFWVGPTILLHFKATDVAMKEEIFGPVLSVYQVTSFDEALAIENDNEYGNAAAIYTSNGAHAEYFQTRFRAGMIGVNIGIPVPREPFSFGGMYGTRSKFGDMDITGDGCIEFFSTRRKITSKWSTTRNLQDVANFSGQM</sequence>
<dbReference type="EMBL" id="SHOA02000007">
    <property type="protein sequence ID" value="TDH69829.1"/>
    <property type="molecule type" value="Genomic_DNA"/>
</dbReference>
<evidence type="ECO:0000313" key="7">
    <source>
        <dbReference type="Proteomes" id="UP000294530"/>
    </source>
</evidence>
<dbReference type="OrthoDB" id="310895at2759"/>
<dbReference type="FunFam" id="3.40.309.10:FF:000036">
    <property type="entry name" value="Methylmalonate-semialdehyde dehydrogenase (Acylating)"/>
    <property type="match status" value="1"/>
</dbReference>
<dbReference type="InterPro" id="IPR016163">
    <property type="entry name" value="Ald_DH_C"/>
</dbReference>
<dbReference type="PROSITE" id="PS00070">
    <property type="entry name" value="ALDEHYDE_DEHYDR_CYS"/>
    <property type="match status" value="1"/>
</dbReference>
<proteinExistence type="inferred from homology"/>
<organism evidence="6 7">
    <name type="scientific">Bremia lactucae</name>
    <name type="common">Lettuce downy mildew</name>
    <dbReference type="NCBI Taxonomy" id="4779"/>
    <lineage>
        <taxon>Eukaryota</taxon>
        <taxon>Sar</taxon>
        <taxon>Stramenopiles</taxon>
        <taxon>Oomycota</taxon>
        <taxon>Peronosporomycetes</taxon>
        <taxon>Peronosporales</taxon>
        <taxon>Peronosporaceae</taxon>
        <taxon>Bremia</taxon>
    </lineage>
</organism>
<feature type="domain" description="Aldehyde dehydrogenase" evidence="5">
    <location>
        <begin position="24"/>
        <end position="463"/>
    </location>
</feature>
<evidence type="ECO:0000256" key="1">
    <source>
        <dbReference type="ARBA" id="ARBA00009986"/>
    </source>
</evidence>
<keyword evidence="4" id="KW-0520">NAD</keyword>
<keyword evidence="3" id="KW-0560">Oxidoreductase</keyword>
<name>A0A976FNN3_BRELC</name>
<dbReference type="InterPro" id="IPR015590">
    <property type="entry name" value="Aldehyde_DH_dom"/>
</dbReference>
<dbReference type="GO" id="GO:0004491">
    <property type="term" value="F:methylmalonate-semialdehyde dehydrogenase (acylating, NAD) activity"/>
    <property type="evidence" value="ECO:0007669"/>
    <property type="project" value="UniProtKB-EC"/>
</dbReference>
<comment type="similarity">
    <text evidence="1">Belongs to the aldehyde dehydrogenase family.</text>
</comment>
<dbReference type="InterPro" id="IPR016161">
    <property type="entry name" value="Ald_DH/histidinol_DH"/>
</dbReference>
<dbReference type="SUPFAM" id="SSF53720">
    <property type="entry name" value="ALDH-like"/>
    <property type="match status" value="1"/>
</dbReference>
<dbReference type="PANTHER" id="PTHR43866">
    <property type="entry name" value="MALONATE-SEMIALDEHYDE DEHYDROGENASE"/>
    <property type="match status" value="1"/>
</dbReference>
<accession>A0A976FNN3</accession>